<dbReference type="Proteomes" id="UP000190675">
    <property type="component" value="Chromosome I"/>
</dbReference>
<dbReference type="EMBL" id="LT670818">
    <property type="protein sequence ID" value="SHG52429.1"/>
    <property type="molecule type" value="Genomic_DNA"/>
</dbReference>
<accession>A0A1M5KIX9</accession>
<protein>
    <submittedName>
        <fullName evidence="1">Uncharacterized protein</fullName>
    </submittedName>
</protein>
<sequence length="52" mass="6126">MIGMTGRRRNRASAADLKFLQWLPQDRVRNFKSKSGTRRITFVVPLMFPKFV</sequence>
<dbReference type="AlphaFoldDB" id="A0A1M5KIX9"/>
<name>A0A1M5KIX9_9BRAD</name>
<organism evidence="1 2">
    <name type="scientific">Bradyrhizobium erythrophlei</name>
    <dbReference type="NCBI Taxonomy" id="1437360"/>
    <lineage>
        <taxon>Bacteria</taxon>
        <taxon>Pseudomonadati</taxon>
        <taxon>Pseudomonadota</taxon>
        <taxon>Alphaproteobacteria</taxon>
        <taxon>Hyphomicrobiales</taxon>
        <taxon>Nitrobacteraceae</taxon>
        <taxon>Bradyrhizobium</taxon>
    </lineage>
</organism>
<proteinExistence type="predicted"/>
<evidence type="ECO:0000313" key="2">
    <source>
        <dbReference type="Proteomes" id="UP000190675"/>
    </source>
</evidence>
<gene>
    <name evidence="1" type="ORF">SAMN05444169_2876</name>
</gene>
<reference evidence="1 2" key="1">
    <citation type="submission" date="2016-11" db="EMBL/GenBank/DDBJ databases">
        <authorList>
            <person name="Jaros S."/>
            <person name="Januszkiewicz K."/>
            <person name="Wedrychowicz H."/>
        </authorList>
    </citation>
    <scope>NUCLEOTIDE SEQUENCE [LARGE SCALE GENOMIC DNA]</scope>
    <source>
        <strain evidence="1 2">GAS242</strain>
    </source>
</reference>
<evidence type="ECO:0000313" key="1">
    <source>
        <dbReference type="EMBL" id="SHG52429.1"/>
    </source>
</evidence>